<dbReference type="InterPro" id="IPR055768">
    <property type="entry name" value="DUF7344"/>
</dbReference>
<feature type="domain" description="DUF7344" evidence="1">
    <location>
        <begin position="21"/>
        <end position="91"/>
    </location>
</feature>
<gene>
    <name evidence="2" type="ORF">GJR99_16880</name>
</gene>
<reference evidence="2 3" key="1">
    <citation type="submission" date="2019-11" db="EMBL/GenBank/DDBJ databases">
        <title>Whole genome sequence of Haloferax sp. MBLA0078.</title>
        <authorList>
            <person name="Seo M.-J."/>
            <person name="Cho E.-S."/>
        </authorList>
    </citation>
    <scope>NUCLEOTIDE SEQUENCE [LARGE SCALE GENOMIC DNA]</scope>
    <source>
        <strain evidence="2 3">MBLA0078</strain>
    </source>
</reference>
<dbReference type="RefSeq" id="WP_151114234.1">
    <property type="nucleotide sequence ID" value="NZ_WKJQ01000003.1"/>
</dbReference>
<dbReference type="EMBL" id="WKJQ01000003">
    <property type="protein sequence ID" value="MRW98242.1"/>
    <property type="molecule type" value="Genomic_DNA"/>
</dbReference>
<evidence type="ECO:0000313" key="3">
    <source>
        <dbReference type="Proteomes" id="UP000443423"/>
    </source>
</evidence>
<evidence type="ECO:0000313" key="2">
    <source>
        <dbReference type="EMBL" id="MRW98242.1"/>
    </source>
</evidence>
<dbReference type="AlphaFoldDB" id="A0A6A8GC39"/>
<protein>
    <submittedName>
        <fullName evidence="2">Transcriptional regulator</fullName>
    </submittedName>
</protein>
<dbReference type="Proteomes" id="UP000443423">
    <property type="component" value="Unassembled WGS sequence"/>
</dbReference>
<proteinExistence type="predicted"/>
<dbReference type="Pfam" id="PF24035">
    <property type="entry name" value="DUF7344"/>
    <property type="match status" value="1"/>
</dbReference>
<evidence type="ECO:0000259" key="1">
    <source>
        <dbReference type="Pfam" id="PF24035"/>
    </source>
</evidence>
<accession>A0A6A8GC39</accession>
<dbReference type="OrthoDB" id="247722at2157"/>
<sequence length="120" mass="13270">MAAETMANKPMVCEATASDVFEALANRYRRQLLVTLAVMNPQQDETLDPFELVDGTTEGDDSDATHVALFHVHLPKLSNHGFIDWDEETGELCTGTAWGEIEPVVDVLQENRDELPDGLV</sequence>
<name>A0A6A8GC39_9EURY</name>
<organism evidence="2 3">
    <name type="scientific">Haloferax marinum</name>
    <dbReference type="NCBI Taxonomy" id="2666143"/>
    <lineage>
        <taxon>Archaea</taxon>
        <taxon>Methanobacteriati</taxon>
        <taxon>Methanobacteriota</taxon>
        <taxon>Stenosarchaea group</taxon>
        <taxon>Halobacteria</taxon>
        <taxon>Halobacteriales</taxon>
        <taxon>Haloferacaceae</taxon>
        <taxon>Haloferax</taxon>
    </lineage>
</organism>
<keyword evidence="3" id="KW-1185">Reference proteome</keyword>
<comment type="caution">
    <text evidence="2">The sequence shown here is derived from an EMBL/GenBank/DDBJ whole genome shotgun (WGS) entry which is preliminary data.</text>
</comment>